<dbReference type="PANTHER" id="PTHR12631:SF10">
    <property type="entry name" value="BETA-XYLOSIDASE-LIKE PROTEIN-RELATED"/>
    <property type="match status" value="1"/>
</dbReference>
<proteinExistence type="predicted"/>
<dbReference type="InterPro" id="IPR001360">
    <property type="entry name" value="Glyco_hydro_1"/>
</dbReference>
<protein>
    <submittedName>
        <fullName evidence="1">Glycoside hydrolase family 1 protein</fullName>
    </submittedName>
</protein>
<dbReference type="InterPro" id="IPR017853">
    <property type="entry name" value="GH"/>
</dbReference>
<name>A0A4V1ZAF9_9BACT</name>
<sequence length="445" mass="50729">MAKSFLTQIKDRFGEGGYAGDEYGGAGGKDGSGLPTGEAGNFMFATGIECSYPTIDHGKTRRDLLAECDHYGRYKEDLGLVKEMGLKVLRYGLPYYNIQKAPGKYDWEFADLAMAEMQRLGITPILDLMHFGVPDFIGNFQNPELPVHFAEYAGAVAKRYPWVRYYTPVNEIYVTAKLSAKDGVWNEQLKSDKAFVTALKHTVAASIMGTQQIAQHRPDCIIVQSESAEFTHELRATHTPAIQIENKLRFLALDLLYAHHPDAEVLNYLLDNGLTRREYDWFMAGEPPGYQIMGNDYYGRNEKVVLPDGTWQTSMDILGWYNITHDYYQRYLKPVMHTETNVFEANEAPAWLWKQWVNILRMRKEGVPVLGFTWYSLIDQVDWHIGLGEKLGRVNACGLFDLDRKPRPVAEAYKMLLQEYGQITIVPHGELFEVTRKPATLKVEI</sequence>
<dbReference type="Proteomes" id="UP000294155">
    <property type="component" value="Unassembled WGS sequence"/>
</dbReference>
<organism evidence="1 2">
    <name type="scientific">Hymenobacter persicinus</name>
    <dbReference type="NCBI Taxonomy" id="2025506"/>
    <lineage>
        <taxon>Bacteria</taxon>
        <taxon>Pseudomonadati</taxon>
        <taxon>Bacteroidota</taxon>
        <taxon>Cytophagia</taxon>
        <taxon>Cytophagales</taxon>
        <taxon>Hymenobacteraceae</taxon>
        <taxon>Hymenobacter</taxon>
    </lineage>
</organism>
<dbReference type="Gene3D" id="3.20.20.80">
    <property type="entry name" value="Glycosidases"/>
    <property type="match status" value="1"/>
</dbReference>
<comment type="caution">
    <text evidence="1">The sequence shown here is derived from an EMBL/GenBank/DDBJ whole genome shotgun (WGS) entry which is preliminary data.</text>
</comment>
<gene>
    <name evidence="1" type="ORF">EWM57_15815</name>
</gene>
<reference evidence="1 2" key="1">
    <citation type="submission" date="2019-02" db="EMBL/GenBank/DDBJ databases">
        <title>Bacterial novel species isolated from soil.</title>
        <authorList>
            <person name="Jung H.-Y."/>
        </authorList>
    </citation>
    <scope>NUCLEOTIDE SEQUENCE [LARGE SCALE GENOMIC DNA]</scope>
    <source>
        <strain evidence="1 2">1-3-3-3</strain>
    </source>
</reference>
<dbReference type="InterPro" id="IPR051923">
    <property type="entry name" value="Glycosyl_Hydrolase_39"/>
</dbReference>
<dbReference type="RefSeq" id="WP_129922128.1">
    <property type="nucleotide sequence ID" value="NZ_SEWE01000038.1"/>
</dbReference>
<dbReference type="OrthoDB" id="9803892at2"/>
<dbReference type="GO" id="GO:0004553">
    <property type="term" value="F:hydrolase activity, hydrolyzing O-glycosyl compounds"/>
    <property type="evidence" value="ECO:0007669"/>
    <property type="project" value="InterPro"/>
</dbReference>
<keyword evidence="2" id="KW-1185">Reference proteome</keyword>
<dbReference type="EMBL" id="SEWE01000038">
    <property type="protein sequence ID" value="RYU77956.1"/>
    <property type="molecule type" value="Genomic_DNA"/>
</dbReference>
<dbReference type="Pfam" id="PF00232">
    <property type="entry name" value="Glyco_hydro_1"/>
    <property type="match status" value="1"/>
</dbReference>
<dbReference type="PANTHER" id="PTHR12631">
    <property type="entry name" value="ALPHA-L-IDURONIDASE"/>
    <property type="match status" value="1"/>
</dbReference>
<evidence type="ECO:0000313" key="2">
    <source>
        <dbReference type="Proteomes" id="UP000294155"/>
    </source>
</evidence>
<accession>A0A4V1ZAF9</accession>
<evidence type="ECO:0000313" key="1">
    <source>
        <dbReference type="EMBL" id="RYU77956.1"/>
    </source>
</evidence>
<dbReference type="AlphaFoldDB" id="A0A4V1ZAF9"/>
<keyword evidence="1" id="KW-0378">Hydrolase</keyword>
<dbReference type="GO" id="GO:0005975">
    <property type="term" value="P:carbohydrate metabolic process"/>
    <property type="evidence" value="ECO:0007669"/>
    <property type="project" value="InterPro"/>
</dbReference>
<dbReference type="SUPFAM" id="SSF51445">
    <property type="entry name" value="(Trans)glycosidases"/>
    <property type="match status" value="1"/>
</dbReference>